<name>A0A6B3SN08_9BURK</name>
<evidence type="ECO:0000313" key="2">
    <source>
        <dbReference type="Proteomes" id="UP000482155"/>
    </source>
</evidence>
<evidence type="ECO:0000313" key="1">
    <source>
        <dbReference type="EMBL" id="NEX62143.1"/>
    </source>
</evidence>
<reference evidence="1 2" key="1">
    <citation type="submission" date="2020-02" db="EMBL/GenBank/DDBJ databases">
        <authorList>
            <person name="Kim M.K."/>
        </authorList>
    </citation>
    <scope>NUCLEOTIDE SEQUENCE [LARGE SCALE GENOMIC DNA]</scope>
    <source>
        <strain evidence="1 2">17J57-3</strain>
    </source>
</reference>
<gene>
    <name evidence="1" type="ORF">G3574_13720</name>
</gene>
<proteinExistence type="predicted"/>
<dbReference type="Pfam" id="PF20487">
    <property type="entry name" value="DUF6726"/>
    <property type="match status" value="1"/>
</dbReference>
<dbReference type="InterPro" id="IPR046613">
    <property type="entry name" value="DUF6726"/>
</dbReference>
<dbReference type="Proteomes" id="UP000482155">
    <property type="component" value="Unassembled WGS sequence"/>
</dbReference>
<dbReference type="AlphaFoldDB" id="A0A6B3SN08"/>
<organism evidence="1 2">
    <name type="scientific">Noviherbaspirillum galbum</name>
    <dbReference type="NCBI Taxonomy" id="2709383"/>
    <lineage>
        <taxon>Bacteria</taxon>
        <taxon>Pseudomonadati</taxon>
        <taxon>Pseudomonadota</taxon>
        <taxon>Betaproteobacteria</taxon>
        <taxon>Burkholderiales</taxon>
        <taxon>Oxalobacteraceae</taxon>
        <taxon>Noviherbaspirillum</taxon>
    </lineage>
</organism>
<dbReference type="EMBL" id="JAAIVB010000045">
    <property type="protein sequence ID" value="NEX62143.1"/>
    <property type="molecule type" value="Genomic_DNA"/>
</dbReference>
<keyword evidence="2" id="KW-1185">Reference proteome</keyword>
<accession>A0A6B3SN08</accession>
<protein>
    <submittedName>
        <fullName evidence="1">Uncharacterized protein</fullName>
    </submittedName>
</protein>
<comment type="caution">
    <text evidence="1">The sequence shown here is derived from an EMBL/GenBank/DDBJ whole genome shotgun (WGS) entry which is preliminary data.</text>
</comment>
<sequence length="146" mass="15999">MIFPINPYIGFCSFIDSGVDWHALKAVSAIAVSSVRRFFFIKWGKFLLRHRPMTQFLHRMAYTTNGLRSRRGQVLSVSFPLYPYLSHSLPIMTKHLLASLLVLTTLSGCGVLAAPCRVGSAVIKMVPVVGHVAALPTDACAAVIDP</sequence>